<gene>
    <name evidence="3" type="ORF">MOC_2394</name>
</gene>
<keyword evidence="2" id="KW-0812">Transmembrane</keyword>
<sequence length="277" mass="28745">MIVAAAAARTMHVAVIVGMIMAVLLVPVLVIVAVIVAVAMVVRVIVIMPVTVTVMIMVVMSVGMMIVPVIVPAGAVIVGGVLGPEGAGDRGRDAALPADQLGRSGCRRHVEHVRADLGIHVAAAELPGQAQQAGRILGAHLQEILGGRPHRDEPAVVEAQGVAVLERRRLGERDVEAETALGDQGSRDGIPGRAVEGHRVGDAVGAHRGPADDRGGCRHGTLGHGAGLMPDVVPDRGLRHPGRSTASEPWHRARREPDATRLAADGTLAVWPAFLSC</sequence>
<keyword evidence="4" id="KW-1185">Reference proteome</keyword>
<dbReference type="KEGG" id="mor:MOC_2394"/>
<keyword evidence="2" id="KW-1133">Transmembrane helix</keyword>
<keyword evidence="2" id="KW-0472">Membrane</keyword>
<evidence type="ECO:0000256" key="2">
    <source>
        <dbReference type="SAM" id="Phobius"/>
    </source>
</evidence>
<evidence type="ECO:0000256" key="1">
    <source>
        <dbReference type="SAM" id="MobiDB-lite"/>
    </source>
</evidence>
<dbReference type="STRING" id="693986.MOC_2394"/>
<dbReference type="eggNOG" id="ENOG5030SKK">
    <property type="taxonomic scope" value="Bacteria"/>
</dbReference>
<name>A0A089Q6D6_9HYPH</name>
<dbReference type="HOGENOM" id="CLU_1004041_0_0_5"/>
<dbReference type="Proteomes" id="UP000029492">
    <property type="component" value="Chromosome"/>
</dbReference>
<proteinExistence type="predicted"/>
<feature type="transmembrane region" description="Helical" evidence="2">
    <location>
        <begin position="12"/>
        <end position="42"/>
    </location>
</feature>
<reference evidence="3 4" key="1">
    <citation type="journal article" date="2014" name="PLoS ONE">
        <title>Genome Information of Methylobacterium oryzae, a Plant-Probiotic Methylotroph in the Phyllosphere.</title>
        <authorList>
            <person name="Kwak M.J."/>
            <person name="Jeong H."/>
            <person name="Madhaiyan M."/>
            <person name="Lee Y."/>
            <person name="Sa T.M."/>
            <person name="Oh T.K."/>
            <person name="Kim J.F."/>
        </authorList>
    </citation>
    <scope>NUCLEOTIDE SEQUENCE [LARGE SCALE GENOMIC DNA]</scope>
    <source>
        <strain evidence="3 4">CBMB20</strain>
    </source>
</reference>
<accession>A0A089Q6D6</accession>
<organism evidence="3 4">
    <name type="scientific">Methylobacterium oryzae CBMB20</name>
    <dbReference type="NCBI Taxonomy" id="693986"/>
    <lineage>
        <taxon>Bacteria</taxon>
        <taxon>Pseudomonadati</taxon>
        <taxon>Pseudomonadota</taxon>
        <taxon>Alphaproteobacteria</taxon>
        <taxon>Hyphomicrobiales</taxon>
        <taxon>Methylobacteriaceae</taxon>
        <taxon>Methylobacterium</taxon>
    </lineage>
</organism>
<feature type="region of interest" description="Disordered" evidence="1">
    <location>
        <begin position="225"/>
        <end position="257"/>
    </location>
</feature>
<dbReference type="AntiFam" id="ANF00221">
    <property type="entry name" value="Shadow ORF (opposite ureE)"/>
</dbReference>
<feature type="transmembrane region" description="Helical" evidence="2">
    <location>
        <begin position="54"/>
        <end position="82"/>
    </location>
</feature>
<protein>
    <submittedName>
        <fullName evidence="3">Protein of unassigned function</fullName>
    </submittedName>
</protein>
<dbReference type="EMBL" id="CP003811">
    <property type="protein sequence ID" value="AIQ90149.1"/>
    <property type="molecule type" value="Genomic_DNA"/>
</dbReference>
<dbReference type="AlphaFoldDB" id="A0A089Q6D6"/>
<evidence type="ECO:0000313" key="4">
    <source>
        <dbReference type="Proteomes" id="UP000029492"/>
    </source>
</evidence>
<evidence type="ECO:0000313" key="3">
    <source>
        <dbReference type="EMBL" id="AIQ90149.1"/>
    </source>
</evidence>